<evidence type="ECO:0000256" key="1">
    <source>
        <dbReference type="SAM" id="MobiDB-lite"/>
    </source>
</evidence>
<geneLocation type="plasmid" evidence="2">
    <name>pRGRH0331</name>
</geneLocation>
<dbReference type="EMBL" id="LN853000">
    <property type="protein sequence ID" value="CRY94714.1"/>
    <property type="molecule type" value="Genomic_DNA"/>
</dbReference>
<feature type="compositionally biased region" description="Basic and acidic residues" evidence="1">
    <location>
        <begin position="61"/>
        <end position="78"/>
    </location>
</feature>
<feature type="compositionally biased region" description="Polar residues" evidence="1">
    <location>
        <begin position="15"/>
        <end position="26"/>
    </location>
</feature>
<sequence>MSNFADKENRRKKQSLVSQVASNSDNEPIKGQESIETLEGGKYMPDPPKAQEQAKTNVTEPKTEEEPKKMGRPPENRETKKRVSLAIMPSVYDNIGKIAYVDRTSISEIASQLFEQYIAENMDKIKEYDSLKK</sequence>
<dbReference type="AlphaFoldDB" id="A0A0H5PZW8"/>
<keyword evidence="2" id="KW-0614">Plasmid</keyword>
<evidence type="ECO:0000313" key="2">
    <source>
        <dbReference type="EMBL" id="CRY94714.1"/>
    </source>
</evidence>
<reference evidence="2" key="1">
    <citation type="submission" date="2015-06" db="EMBL/GenBank/DDBJ databases">
        <authorList>
            <person name="Joergensen T."/>
        </authorList>
    </citation>
    <scope>NUCLEOTIDE SEQUENCE</scope>
    <source>
        <plasmid evidence="2">pRGRH0331</plasmid>
    </source>
</reference>
<organism evidence="2">
    <name type="scientific">uncultured prokaryote</name>
    <dbReference type="NCBI Taxonomy" id="198431"/>
    <lineage>
        <taxon>unclassified sequences</taxon>
        <taxon>environmental samples</taxon>
    </lineage>
</organism>
<feature type="region of interest" description="Disordered" evidence="1">
    <location>
        <begin position="1"/>
        <end position="82"/>
    </location>
</feature>
<protein>
    <submittedName>
        <fullName evidence="2">Uncharacterized protein</fullName>
    </submittedName>
</protein>
<reference evidence="2" key="2">
    <citation type="submission" date="2015-07" db="EMBL/GenBank/DDBJ databases">
        <title>Plasmids, circular viruses and viroids from rat gut.</title>
        <authorList>
            <person name="Jorgensen T.J."/>
            <person name="Hansen M.A."/>
            <person name="Xu Z."/>
            <person name="Tabak M.A."/>
            <person name="Sorensen S.J."/>
            <person name="Hansen L.H."/>
        </authorList>
    </citation>
    <scope>NUCLEOTIDE SEQUENCE</scope>
    <source>
        <plasmid evidence="2">pRGRH0331</plasmid>
    </source>
</reference>
<proteinExistence type="predicted"/>
<name>A0A0H5PZW8_9ZZZZ</name>
<accession>A0A0H5PZW8</accession>